<feature type="domain" description="ABC1 atypical kinase-like" evidence="2">
    <location>
        <begin position="101"/>
        <end position="342"/>
    </location>
</feature>
<dbReference type="InterPro" id="IPR051130">
    <property type="entry name" value="Mito_struct-func_regulator"/>
</dbReference>
<dbReference type="Pfam" id="PF03109">
    <property type="entry name" value="ABC1"/>
    <property type="match status" value="1"/>
</dbReference>
<proteinExistence type="predicted"/>
<accession>A0A061D8A6</accession>
<dbReference type="RefSeq" id="XP_012769107.1">
    <property type="nucleotide sequence ID" value="XM_012913653.1"/>
</dbReference>
<keyword evidence="4" id="KW-1185">Reference proteome</keyword>
<gene>
    <name evidence="3" type="ORF">BBBOND_0308250</name>
</gene>
<dbReference type="STRING" id="5866.A0A061D8A6"/>
<dbReference type="KEGG" id="bbig:BBBOND_0308250"/>
<dbReference type="Gene3D" id="3.40.710.10">
    <property type="entry name" value="DD-peptidase/beta-lactamase superfamily"/>
    <property type="match status" value="2"/>
</dbReference>
<organism evidence="3 4">
    <name type="scientific">Babesia bigemina</name>
    <dbReference type="NCBI Taxonomy" id="5866"/>
    <lineage>
        <taxon>Eukaryota</taxon>
        <taxon>Sar</taxon>
        <taxon>Alveolata</taxon>
        <taxon>Apicomplexa</taxon>
        <taxon>Aconoidasida</taxon>
        <taxon>Piroplasmida</taxon>
        <taxon>Babesiidae</taxon>
        <taxon>Babesia</taxon>
    </lineage>
</organism>
<dbReference type="Proteomes" id="UP000033188">
    <property type="component" value="Chromosome 3"/>
</dbReference>
<evidence type="ECO:0000259" key="2">
    <source>
        <dbReference type="Pfam" id="PF03109"/>
    </source>
</evidence>
<dbReference type="OMA" id="LKGCWVK"/>
<dbReference type="InterPro" id="IPR012338">
    <property type="entry name" value="Beta-lactam/transpept-like"/>
</dbReference>
<dbReference type="CDD" id="cd05121">
    <property type="entry name" value="ABC1_ADCK3-like"/>
    <property type="match status" value="1"/>
</dbReference>
<dbReference type="PANTHER" id="PTHR43173">
    <property type="entry name" value="ABC1 FAMILY PROTEIN"/>
    <property type="match status" value="1"/>
</dbReference>
<feature type="domain" description="Beta-lactamase-related" evidence="1">
    <location>
        <begin position="553"/>
        <end position="706"/>
    </location>
</feature>
<dbReference type="Pfam" id="PF00144">
    <property type="entry name" value="Beta-lactamase"/>
    <property type="match status" value="1"/>
</dbReference>
<dbReference type="OrthoDB" id="427480at2759"/>
<reference evidence="4" key="1">
    <citation type="journal article" date="2014" name="Nucleic Acids Res.">
        <title>The evolutionary dynamics of variant antigen genes in Babesia reveal a history of genomic innovation underlying host-parasite interaction.</title>
        <authorList>
            <person name="Jackson A.P."/>
            <person name="Otto T.D."/>
            <person name="Darby A."/>
            <person name="Ramaprasad A."/>
            <person name="Xia D."/>
            <person name="Echaide I.E."/>
            <person name="Farber M."/>
            <person name="Gahlot S."/>
            <person name="Gamble J."/>
            <person name="Gupta D."/>
            <person name="Gupta Y."/>
            <person name="Jackson L."/>
            <person name="Malandrin L."/>
            <person name="Malas T.B."/>
            <person name="Moussa E."/>
            <person name="Nair M."/>
            <person name="Reid A.J."/>
            <person name="Sanders M."/>
            <person name="Sharma J."/>
            <person name="Tracey A."/>
            <person name="Quail M.A."/>
            <person name="Weir W."/>
            <person name="Wastling J.M."/>
            <person name="Hall N."/>
            <person name="Willadsen P."/>
            <person name="Lingelbach K."/>
            <person name="Shiels B."/>
            <person name="Tait A."/>
            <person name="Berriman M."/>
            <person name="Allred D.R."/>
            <person name="Pain A."/>
        </authorList>
    </citation>
    <scope>NUCLEOTIDE SEQUENCE [LARGE SCALE GENOMIC DNA]</scope>
    <source>
        <strain evidence="4">Bond</strain>
    </source>
</reference>
<dbReference type="SUPFAM" id="SSF56601">
    <property type="entry name" value="beta-lactamase/transpeptidase-like"/>
    <property type="match status" value="2"/>
</dbReference>
<protein>
    <submittedName>
        <fullName evidence="3">Beta-lactamase family protein, putative</fullName>
    </submittedName>
</protein>
<evidence type="ECO:0000313" key="4">
    <source>
        <dbReference type="Proteomes" id="UP000033188"/>
    </source>
</evidence>
<dbReference type="InterPro" id="IPR011009">
    <property type="entry name" value="Kinase-like_dom_sf"/>
</dbReference>
<dbReference type="InterPro" id="IPR001466">
    <property type="entry name" value="Beta-lactam-related"/>
</dbReference>
<dbReference type="InterPro" id="IPR004147">
    <property type="entry name" value="ABC1_dom"/>
</dbReference>
<evidence type="ECO:0000259" key="1">
    <source>
        <dbReference type="Pfam" id="PF00144"/>
    </source>
</evidence>
<name>A0A061D8A6_BABBI</name>
<sequence>MSRMESVRQEPEDSGRSSLQRSMDVFWAVSNLSMEWNKKLLMGSFVTSDKKDRYWKESHRAMAQLIVDSIKNLKGCWVKVGQILSTKPGMLPRCYVEALSQLQDRMGHSDFAEIIDTLEEEVGYMDDIFKNFDSIPLASASIAQVHKAMLHDGNVVAIKVQHRCSEQNLRNDLEILKMILWVAQSMGQYKRMFASIDDYTSAAMQEIDFMIEAESCRLARVDAELSGIPIVVPRVFEKYCSKRVITMEFFELYKMTDVKFFRDNNIDASGIVYDVQDFAIYQILSSGRFHGDPHPGNLLLTRSKVDGKFYPVLLDWGMTQSLTTKQRVGLCHLTYALCIGDTIGCFTGFVEAGFDMTARKDFSYERFLESLLKIFSSDFSKVMDYCAEDGSMNLTSEDDTPGEWHYMGRMFIKDFVINAPNFFPILLKVVSEYRNYAIMLNVRLPFLQILYKNSGNALYNVYYTPLLHLMLSESNKAKFIRKARRVKQVLSADCVEVTDEQIVTKVLMEVSSSNKSKVRLSEPISFRKPRGLLEAKVSAFLSHIAKDSSLLVAAQVCVMRNGVVEVDLAHGSMGKYECRPVKSVALFQVSHMMNGLIATAVLNLTTHYDVSLDDPISKHWPEFGQNDKEHITIREMLNHSSGLVMPYPNILLVDNLDYETMIKEIQQTNLHKEAIGMTNYGYLYFGWIMAELVRRVTGKSIEEYILDLARDVSVPLGQLVFPSLQINWDVHAPEAPVNDGSYEVVHLDPASAMDLDEQMIDIPLGSPGCHESSEDSTPAFCKSPAVALDAVSPLAGSMQAAPAIKSDINLNDSVGSASKLMVPDPHQAYGDGGSAAADKRTSAQDTTTTLFVDIESSDTRLQSSAELSKFTSEEVMGTIVADGKEIPMSKFTMIQTQSWANKSLDSSGSHDMLDLLPPDVTQGSSPDNELANPQGDVECVGLEATVDINEVLMSKDEFLALPQKSDALPTAEQNINNAKAIKRSKRRRCVGRMLLRLGAVAREAVETAAPQRRCWCTLTADSDELTYHRCFYPSSRCPVQTRFVRHHRTPFMRLEELDVAETEKMFNQNIAEGTNGRYDPVLVSDNDVVTDDEELSELDLMEEDQRLSRLRLRKFIMKRNPVQRVFHHSNYDVINYRCIITDPMSLEYESIYQKSVPGLNGRASAVALSRFYQAVLDGTLVDRRLLAEAERTVAVDRSVITKVMTAMYTPAWGLGYQRFHLRRQGSGEELIGLGAVDVSGSLTLMVPKLKLVVTMLFSSTRSVAVSHVLLSLVLGHYGLELAHANLNVGDPTSLYRLLATIKI</sequence>
<dbReference type="EMBL" id="LK391709">
    <property type="protein sequence ID" value="CDR96921.1"/>
    <property type="molecule type" value="Genomic_DNA"/>
</dbReference>
<dbReference type="VEuPathDB" id="PiroplasmaDB:BBBOND_0308250"/>
<evidence type="ECO:0000313" key="3">
    <source>
        <dbReference type="EMBL" id="CDR96921.1"/>
    </source>
</evidence>
<dbReference type="PANTHER" id="PTHR43173:SF3">
    <property type="entry name" value="ABC1 FAMILY PROTEIN"/>
    <property type="match status" value="1"/>
</dbReference>
<dbReference type="GeneID" id="24565462"/>
<dbReference type="SUPFAM" id="SSF56112">
    <property type="entry name" value="Protein kinase-like (PK-like)"/>
    <property type="match status" value="1"/>
</dbReference>